<dbReference type="InterPro" id="IPR036097">
    <property type="entry name" value="HisK_dim/P_sf"/>
</dbReference>
<dbReference type="GO" id="GO:0000155">
    <property type="term" value="F:phosphorelay sensor kinase activity"/>
    <property type="evidence" value="ECO:0007669"/>
    <property type="project" value="InterPro"/>
</dbReference>
<comment type="function">
    <text evidence="14">Member of a two-component regulatory system.</text>
</comment>
<gene>
    <name evidence="17" type="primary">czcS</name>
    <name evidence="17" type="ORF">LMG3458_03317</name>
</gene>
<feature type="transmembrane region" description="Helical" evidence="14">
    <location>
        <begin position="12"/>
        <end position="35"/>
    </location>
</feature>
<protein>
    <recommendedName>
        <fullName evidence="14">Sensor protein</fullName>
        <ecNumber evidence="14">2.7.13.3</ecNumber>
    </recommendedName>
</protein>
<keyword evidence="9 14" id="KW-0418">Kinase</keyword>
<dbReference type="Gene3D" id="1.10.287.130">
    <property type="match status" value="1"/>
</dbReference>
<dbReference type="SMART" id="SM00304">
    <property type="entry name" value="HAMP"/>
    <property type="match status" value="1"/>
</dbReference>
<keyword evidence="4 14" id="KW-0997">Cell inner membrane</keyword>
<evidence type="ECO:0000256" key="8">
    <source>
        <dbReference type="ARBA" id="ARBA00022741"/>
    </source>
</evidence>
<sequence>MVAPRARSLRRWLSRWLAIQTFAALAVICAVVYWATNVNLSIRQEALLTQKMEVIKHLVEENAAKGDSSSLRHKLDDFFYGKPDFSLVLELDGEKVAYGMPDDGDASQGHDRRISFTLPVPGSPRGSMNAELVLDITSDLHLRAALAWTLLACALAGAIVVSAIGTLLVRRAMAPVDELGRQAARLSPDRIGERLDESHQAEEIRPLVHQFNAVLQRLERAYVQMEGFNADVAHEMRTPLATLIGETELALSGKRPESVLREILGSNLEELQRLSGIVNDMLFLSQADRGAQARGARTESLAQAVAEVAAYHEAEALDADLSLAVSGDAAARVDRPLLQRAVSNLLSNAVRYAHPGTRIDLLIDRDADGIRIAVRNQGDPIGQEHLPRLFYRFYRMDAARPFDSNHHGLGLAIVAAIARMHGGRPFARSEGGVTTIGFSIADGDITEN</sequence>
<dbReference type="SMART" id="SM00387">
    <property type="entry name" value="HATPase_c"/>
    <property type="match status" value="1"/>
</dbReference>
<keyword evidence="5" id="KW-0597">Phosphoprotein</keyword>
<evidence type="ECO:0000256" key="11">
    <source>
        <dbReference type="ARBA" id="ARBA00022989"/>
    </source>
</evidence>
<evidence type="ECO:0000256" key="6">
    <source>
        <dbReference type="ARBA" id="ARBA00022679"/>
    </source>
</evidence>
<proteinExistence type="predicted"/>
<accession>A0A6S7A4A5</accession>
<evidence type="ECO:0000256" key="5">
    <source>
        <dbReference type="ARBA" id="ARBA00022553"/>
    </source>
</evidence>
<dbReference type="SUPFAM" id="SSF55874">
    <property type="entry name" value="ATPase domain of HSP90 chaperone/DNA topoisomerase II/histidine kinase"/>
    <property type="match status" value="1"/>
</dbReference>
<dbReference type="CDD" id="cd00082">
    <property type="entry name" value="HisKA"/>
    <property type="match status" value="1"/>
</dbReference>
<dbReference type="NCBIfam" id="TIGR01386">
    <property type="entry name" value="cztS_silS_copS"/>
    <property type="match status" value="1"/>
</dbReference>
<dbReference type="FunFam" id="1.10.287.130:FF:000001">
    <property type="entry name" value="Two-component sensor histidine kinase"/>
    <property type="match status" value="1"/>
</dbReference>
<name>A0A6S7A4A5_9BURK</name>
<dbReference type="GO" id="GO:0005524">
    <property type="term" value="F:ATP binding"/>
    <property type="evidence" value="ECO:0007669"/>
    <property type="project" value="UniProtKB-KW"/>
</dbReference>
<dbReference type="Gene3D" id="3.30.565.10">
    <property type="entry name" value="Histidine kinase-like ATPase, C-terminal domain"/>
    <property type="match status" value="1"/>
</dbReference>
<dbReference type="SMART" id="SM00388">
    <property type="entry name" value="HisKA"/>
    <property type="match status" value="1"/>
</dbReference>
<dbReference type="InterPro" id="IPR003660">
    <property type="entry name" value="HAMP_dom"/>
</dbReference>
<dbReference type="EMBL" id="CADIJO010000010">
    <property type="protein sequence ID" value="CAB3712447.1"/>
    <property type="molecule type" value="Genomic_DNA"/>
</dbReference>
<dbReference type="EC" id="2.7.13.3" evidence="14"/>
<dbReference type="SUPFAM" id="SSF47384">
    <property type="entry name" value="Homodimeric domain of signal transducing histidine kinase"/>
    <property type="match status" value="1"/>
</dbReference>
<dbReference type="CDD" id="cd00075">
    <property type="entry name" value="HATPase"/>
    <property type="match status" value="1"/>
</dbReference>
<evidence type="ECO:0000256" key="9">
    <source>
        <dbReference type="ARBA" id="ARBA00022777"/>
    </source>
</evidence>
<evidence type="ECO:0000259" key="16">
    <source>
        <dbReference type="PROSITE" id="PS50885"/>
    </source>
</evidence>
<keyword evidence="13 14" id="KW-0472">Membrane</keyword>
<dbReference type="PROSITE" id="PS50885">
    <property type="entry name" value="HAMP"/>
    <property type="match status" value="1"/>
</dbReference>
<keyword evidence="10 14" id="KW-0067">ATP-binding</keyword>
<dbReference type="InterPro" id="IPR050428">
    <property type="entry name" value="TCS_sensor_his_kinase"/>
</dbReference>
<feature type="domain" description="Histidine kinase" evidence="15">
    <location>
        <begin position="231"/>
        <end position="444"/>
    </location>
</feature>
<evidence type="ECO:0000256" key="3">
    <source>
        <dbReference type="ARBA" id="ARBA00022475"/>
    </source>
</evidence>
<dbReference type="InterPro" id="IPR003594">
    <property type="entry name" value="HATPase_dom"/>
</dbReference>
<dbReference type="Gene3D" id="6.10.340.10">
    <property type="match status" value="1"/>
</dbReference>
<dbReference type="InterPro" id="IPR005467">
    <property type="entry name" value="His_kinase_dom"/>
</dbReference>
<dbReference type="InterPro" id="IPR006290">
    <property type="entry name" value="CztS_silS_copS"/>
</dbReference>
<reference evidence="17 18" key="1">
    <citation type="submission" date="2020-04" db="EMBL/GenBank/DDBJ databases">
        <authorList>
            <person name="De Canck E."/>
        </authorList>
    </citation>
    <scope>NUCLEOTIDE SEQUENCE [LARGE SCALE GENOMIC DNA]</scope>
    <source>
        <strain evidence="17 18">LMG 3458</strain>
    </source>
</reference>
<evidence type="ECO:0000256" key="10">
    <source>
        <dbReference type="ARBA" id="ARBA00022840"/>
    </source>
</evidence>
<feature type="transmembrane region" description="Helical" evidence="14">
    <location>
        <begin position="145"/>
        <end position="169"/>
    </location>
</feature>
<evidence type="ECO:0000256" key="1">
    <source>
        <dbReference type="ARBA" id="ARBA00000085"/>
    </source>
</evidence>
<keyword evidence="3 14" id="KW-1003">Cell membrane</keyword>
<dbReference type="PANTHER" id="PTHR45436:SF9">
    <property type="entry name" value="SENSOR PROTEIN"/>
    <property type="match status" value="1"/>
</dbReference>
<dbReference type="AlphaFoldDB" id="A0A6S7A4A5"/>
<dbReference type="Pfam" id="PF02518">
    <property type="entry name" value="HATPase_c"/>
    <property type="match status" value="1"/>
</dbReference>
<evidence type="ECO:0000313" key="17">
    <source>
        <dbReference type="EMBL" id="CAB3712447.1"/>
    </source>
</evidence>
<organism evidence="17 18">
    <name type="scientific">Achromobacter deleyi</name>
    <dbReference type="NCBI Taxonomy" id="1353891"/>
    <lineage>
        <taxon>Bacteria</taxon>
        <taxon>Pseudomonadati</taxon>
        <taxon>Pseudomonadota</taxon>
        <taxon>Betaproteobacteria</taxon>
        <taxon>Burkholderiales</taxon>
        <taxon>Alcaligenaceae</taxon>
        <taxon>Achromobacter</taxon>
    </lineage>
</organism>
<keyword evidence="6 14" id="KW-0808">Transferase</keyword>
<dbReference type="InterPro" id="IPR004358">
    <property type="entry name" value="Sig_transdc_His_kin-like_C"/>
</dbReference>
<dbReference type="Proteomes" id="UP000494111">
    <property type="component" value="Unassembled WGS sequence"/>
</dbReference>
<evidence type="ECO:0000259" key="15">
    <source>
        <dbReference type="PROSITE" id="PS50109"/>
    </source>
</evidence>
<evidence type="ECO:0000256" key="4">
    <source>
        <dbReference type="ARBA" id="ARBA00022519"/>
    </source>
</evidence>
<comment type="catalytic activity">
    <reaction evidence="1 14">
        <text>ATP + protein L-histidine = ADP + protein N-phospho-L-histidine.</text>
        <dbReference type="EC" id="2.7.13.3"/>
    </reaction>
</comment>
<evidence type="ECO:0000256" key="2">
    <source>
        <dbReference type="ARBA" id="ARBA00004533"/>
    </source>
</evidence>
<feature type="domain" description="HAMP" evidence="16">
    <location>
        <begin position="170"/>
        <end position="223"/>
    </location>
</feature>
<keyword evidence="11 14" id="KW-1133">Transmembrane helix</keyword>
<dbReference type="Pfam" id="PF00512">
    <property type="entry name" value="HisKA"/>
    <property type="match status" value="1"/>
</dbReference>
<dbReference type="PRINTS" id="PR00344">
    <property type="entry name" value="BCTRLSENSOR"/>
</dbReference>
<evidence type="ECO:0000256" key="12">
    <source>
        <dbReference type="ARBA" id="ARBA00023012"/>
    </source>
</evidence>
<keyword evidence="12 14" id="KW-0902">Two-component regulatory system</keyword>
<keyword evidence="8 14" id="KW-0547">Nucleotide-binding</keyword>
<evidence type="ECO:0000256" key="7">
    <source>
        <dbReference type="ARBA" id="ARBA00022692"/>
    </source>
</evidence>
<dbReference type="InterPro" id="IPR036890">
    <property type="entry name" value="HATPase_C_sf"/>
</dbReference>
<keyword evidence="7 14" id="KW-0812">Transmembrane</keyword>
<dbReference type="PANTHER" id="PTHR45436">
    <property type="entry name" value="SENSOR HISTIDINE KINASE YKOH"/>
    <property type="match status" value="1"/>
</dbReference>
<evidence type="ECO:0000256" key="13">
    <source>
        <dbReference type="ARBA" id="ARBA00023136"/>
    </source>
</evidence>
<dbReference type="RefSeq" id="WP_175193262.1">
    <property type="nucleotide sequence ID" value="NZ_CADIJO010000010.1"/>
</dbReference>
<dbReference type="PROSITE" id="PS50109">
    <property type="entry name" value="HIS_KIN"/>
    <property type="match status" value="1"/>
</dbReference>
<evidence type="ECO:0000256" key="14">
    <source>
        <dbReference type="RuleBase" id="RU364088"/>
    </source>
</evidence>
<dbReference type="InterPro" id="IPR003661">
    <property type="entry name" value="HisK_dim/P_dom"/>
</dbReference>
<dbReference type="GO" id="GO:0005886">
    <property type="term" value="C:plasma membrane"/>
    <property type="evidence" value="ECO:0007669"/>
    <property type="project" value="UniProtKB-SubCell"/>
</dbReference>
<evidence type="ECO:0000313" key="18">
    <source>
        <dbReference type="Proteomes" id="UP000494111"/>
    </source>
</evidence>
<comment type="subcellular location">
    <subcellularLocation>
        <location evidence="2 14">Cell inner membrane</location>
    </subcellularLocation>
</comment>